<protein>
    <submittedName>
        <fullName evidence="2">GPW/gp25 family protein</fullName>
    </submittedName>
</protein>
<dbReference type="RefSeq" id="WP_317084724.1">
    <property type="nucleotide sequence ID" value="NZ_JASVDY010000004.1"/>
</dbReference>
<accession>A0ABU3WHF3</accession>
<gene>
    <name evidence="2" type="ORF">QR674_12660</name>
</gene>
<dbReference type="Pfam" id="PF04965">
    <property type="entry name" value="GPW_gp25"/>
    <property type="match status" value="1"/>
</dbReference>
<evidence type="ECO:0000313" key="2">
    <source>
        <dbReference type="EMBL" id="MDV2469832.1"/>
    </source>
</evidence>
<dbReference type="Proteomes" id="UP001278188">
    <property type="component" value="Unassembled WGS sequence"/>
</dbReference>
<sequence length="122" mass="13549">MIKGMSRHTGRVISDNGQLPAHLQQSLHDLLTTKIGTRLCRRNYGSLVPDLIDQPGNDFTRLRIMNASATAVVRFEPRIKIKQVQVSGTAQASAWDIIIIGIYISQYREQPFSQVFAIGAAV</sequence>
<dbReference type="EMBL" id="JASVDY010000004">
    <property type="protein sequence ID" value="MDV2469832.1"/>
    <property type="molecule type" value="Genomic_DNA"/>
</dbReference>
<organism evidence="2 3">
    <name type="scientific">Acinetobacter chinensis</name>
    <dbReference type="NCBI Taxonomy" id="2004650"/>
    <lineage>
        <taxon>Bacteria</taxon>
        <taxon>Pseudomonadati</taxon>
        <taxon>Pseudomonadota</taxon>
        <taxon>Gammaproteobacteria</taxon>
        <taxon>Moraxellales</taxon>
        <taxon>Moraxellaceae</taxon>
        <taxon>Acinetobacter</taxon>
    </lineage>
</organism>
<evidence type="ECO:0000259" key="1">
    <source>
        <dbReference type="Pfam" id="PF04965"/>
    </source>
</evidence>
<keyword evidence="3" id="KW-1185">Reference proteome</keyword>
<dbReference type="InterPro" id="IPR007048">
    <property type="entry name" value="IraD/Gp25-like"/>
</dbReference>
<evidence type="ECO:0000313" key="3">
    <source>
        <dbReference type="Proteomes" id="UP001278188"/>
    </source>
</evidence>
<dbReference type="SUPFAM" id="SSF160719">
    <property type="entry name" value="gpW/gp25-like"/>
    <property type="match status" value="1"/>
</dbReference>
<comment type="caution">
    <text evidence="2">The sequence shown here is derived from an EMBL/GenBank/DDBJ whole genome shotgun (WGS) entry which is preliminary data.</text>
</comment>
<feature type="domain" description="IraD/Gp25-like" evidence="1">
    <location>
        <begin position="19"/>
        <end position="92"/>
    </location>
</feature>
<reference evidence="2 3" key="1">
    <citation type="submission" date="2023-06" db="EMBL/GenBank/DDBJ databases">
        <title>Genomic Analysis of Acinetobacter Strains Recovered from South Australian Aquatic Samples provides Insights into the Circulation of Antibiotic Resistance determinants in the Environment.</title>
        <authorList>
            <person name="Tobin L."/>
            <person name="Jarocki V.M."/>
            <person name="Kenyon J."/>
            <person name="Drigo B."/>
            <person name="Donner E."/>
            <person name="Djordjevic S.P."/>
            <person name="Hamidian M."/>
        </authorList>
    </citation>
    <scope>NUCLEOTIDE SEQUENCE [LARGE SCALE GENOMIC DNA]</scope>
    <source>
        <strain evidence="2 3">SAAc652</strain>
    </source>
</reference>
<proteinExistence type="predicted"/>
<name>A0ABU3WHF3_9GAMM</name>
<dbReference type="Gene3D" id="3.10.450.40">
    <property type="match status" value="1"/>
</dbReference>